<keyword evidence="2" id="KW-1185">Reference proteome</keyword>
<proteinExistence type="predicted"/>
<evidence type="ECO:0000313" key="1">
    <source>
        <dbReference type="EMBL" id="OQU86452.1"/>
    </source>
</evidence>
<dbReference type="AlphaFoldDB" id="A0A1W0VWF0"/>
<sequence>MPSSDKARAWSCDLVSSAPWTTSASDKPRARSCDPALGGAMVVDGAHSCPCSKGVAAGYGQLLRMRCGRKRIAAGCGGTTTTCNCEAMGPIASPLSSPIWR</sequence>
<dbReference type="EMBL" id="CM000762">
    <property type="protein sequence ID" value="OQU86452.1"/>
    <property type="molecule type" value="Genomic_DNA"/>
</dbReference>
<dbReference type="Proteomes" id="UP000000768">
    <property type="component" value="Chromosome 3"/>
</dbReference>
<reference evidence="1 2" key="1">
    <citation type="journal article" date="2009" name="Nature">
        <title>The Sorghum bicolor genome and the diversification of grasses.</title>
        <authorList>
            <person name="Paterson A.H."/>
            <person name="Bowers J.E."/>
            <person name="Bruggmann R."/>
            <person name="Dubchak I."/>
            <person name="Grimwood J."/>
            <person name="Gundlach H."/>
            <person name="Haberer G."/>
            <person name="Hellsten U."/>
            <person name="Mitros T."/>
            <person name="Poliakov A."/>
            <person name="Schmutz J."/>
            <person name="Spannagl M."/>
            <person name="Tang H."/>
            <person name="Wang X."/>
            <person name="Wicker T."/>
            <person name="Bharti A.K."/>
            <person name="Chapman J."/>
            <person name="Feltus F.A."/>
            <person name="Gowik U."/>
            <person name="Grigoriev I.V."/>
            <person name="Lyons E."/>
            <person name="Maher C.A."/>
            <person name="Martis M."/>
            <person name="Narechania A."/>
            <person name="Otillar R.P."/>
            <person name="Penning B.W."/>
            <person name="Salamov A.A."/>
            <person name="Wang Y."/>
            <person name="Zhang L."/>
            <person name="Carpita N.C."/>
            <person name="Freeling M."/>
            <person name="Gingle A.R."/>
            <person name="Hash C.T."/>
            <person name="Keller B."/>
            <person name="Klein P."/>
            <person name="Kresovich S."/>
            <person name="McCann M.C."/>
            <person name="Ming R."/>
            <person name="Peterson D.G."/>
            <person name="Mehboob-ur-Rahman"/>
            <person name="Ware D."/>
            <person name="Westhoff P."/>
            <person name="Mayer K.F."/>
            <person name="Messing J."/>
            <person name="Rokhsar D.S."/>
        </authorList>
    </citation>
    <scope>NUCLEOTIDE SEQUENCE [LARGE SCALE GENOMIC DNA]</scope>
    <source>
        <strain evidence="2">cv. BTx623</strain>
    </source>
</reference>
<organism evidence="1 2">
    <name type="scientific">Sorghum bicolor</name>
    <name type="common">Sorghum</name>
    <name type="synonym">Sorghum vulgare</name>
    <dbReference type="NCBI Taxonomy" id="4558"/>
    <lineage>
        <taxon>Eukaryota</taxon>
        <taxon>Viridiplantae</taxon>
        <taxon>Streptophyta</taxon>
        <taxon>Embryophyta</taxon>
        <taxon>Tracheophyta</taxon>
        <taxon>Spermatophyta</taxon>
        <taxon>Magnoliopsida</taxon>
        <taxon>Liliopsida</taxon>
        <taxon>Poales</taxon>
        <taxon>Poaceae</taxon>
        <taxon>PACMAD clade</taxon>
        <taxon>Panicoideae</taxon>
        <taxon>Andropogonodae</taxon>
        <taxon>Andropogoneae</taxon>
        <taxon>Sorghinae</taxon>
        <taxon>Sorghum</taxon>
    </lineage>
</organism>
<reference evidence="2" key="2">
    <citation type="journal article" date="2018" name="Plant J.">
        <title>The Sorghum bicolor reference genome: improved assembly, gene annotations, a transcriptome atlas, and signatures of genome organization.</title>
        <authorList>
            <person name="McCormick R.F."/>
            <person name="Truong S.K."/>
            <person name="Sreedasyam A."/>
            <person name="Jenkins J."/>
            <person name="Shu S."/>
            <person name="Sims D."/>
            <person name="Kennedy M."/>
            <person name="Amirebrahimi M."/>
            <person name="Weers B.D."/>
            <person name="McKinley B."/>
            <person name="Mattison A."/>
            <person name="Morishige D.T."/>
            <person name="Grimwood J."/>
            <person name="Schmutz J."/>
            <person name="Mullet J.E."/>
        </authorList>
    </citation>
    <scope>NUCLEOTIDE SEQUENCE [LARGE SCALE GENOMIC DNA]</scope>
    <source>
        <strain evidence="2">cv. BTx623</strain>
    </source>
</reference>
<protein>
    <submittedName>
        <fullName evidence="1">Uncharacterized protein</fullName>
    </submittedName>
</protein>
<dbReference type="Gramene" id="OQU86452">
    <property type="protein sequence ID" value="OQU86452"/>
    <property type="gene ID" value="SORBI_3003G092066"/>
</dbReference>
<name>A0A1W0VWF0_SORBI</name>
<evidence type="ECO:0000313" key="2">
    <source>
        <dbReference type="Proteomes" id="UP000000768"/>
    </source>
</evidence>
<dbReference type="InParanoid" id="A0A1W0VWF0"/>
<gene>
    <name evidence="1" type="ORF">SORBI_3003G092066</name>
</gene>
<accession>A0A1W0VWF0</accession>